<organism evidence="4 5">
    <name type="scientific">Ancylostoma ceylanicum</name>
    <dbReference type="NCBI Taxonomy" id="53326"/>
    <lineage>
        <taxon>Eukaryota</taxon>
        <taxon>Metazoa</taxon>
        <taxon>Ecdysozoa</taxon>
        <taxon>Nematoda</taxon>
        <taxon>Chromadorea</taxon>
        <taxon>Rhabditida</taxon>
        <taxon>Rhabditina</taxon>
        <taxon>Rhabditomorpha</taxon>
        <taxon>Strongyloidea</taxon>
        <taxon>Ancylostomatidae</taxon>
        <taxon>Ancylostomatinae</taxon>
        <taxon>Ancylostoma</taxon>
    </lineage>
</organism>
<keyword evidence="2" id="KW-0732">Signal</keyword>
<dbReference type="AlphaFoldDB" id="A0A016V6G0"/>
<keyword evidence="5" id="KW-1185">Reference proteome</keyword>
<proteinExistence type="predicted"/>
<evidence type="ECO:0000313" key="5">
    <source>
        <dbReference type="Proteomes" id="UP000024635"/>
    </source>
</evidence>
<gene>
    <name evidence="4" type="primary">Acey_s0015.g2557</name>
    <name evidence="4" type="ORF">Y032_0015g2557</name>
</gene>
<feature type="compositionally biased region" description="Basic and acidic residues" evidence="1">
    <location>
        <begin position="221"/>
        <end position="252"/>
    </location>
</feature>
<dbReference type="OrthoDB" id="5877743at2759"/>
<dbReference type="InterPro" id="IPR016187">
    <property type="entry name" value="CTDL_fold"/>
</dbReference>
<comment type="caution">
    <text evidence="4">The sequence shown here is derived from an EMBL/GenBank/DDBJ whole genome shotgun (WGS) entry which is preliminary data.</text>
</comment>
<dbReference type="SMART" id="SM00034">
    <property type="entry name" value="CLECT"/>
    <property type="match status" value="1"/>
</dbReference>
<dbReference type="Gene3D" id="3.10.100.10">
    <property type="entry name" value="Mannose-Binding Protein A, subunit A"/>
    <property type="match status" value="1"/>
</dbReference>
<feature type="chain" id="PRO_5001493031" description="C-type lectin domain-containing protein" evidence="2">
    <location>
        <begin position="23"/>
        <end position="252"/>
    </location>
</feature>
<evidence type="ECO:0000256" key="2">
    <source>
        <dbReference type="SAM" id="SignalP"/>
    </source>
</evidence>
<dbReference type="CDD" id="cd00037">
    <property type="entry name" value="CLECT"/>
    <property type="match status" value="1"/>
</dbReference>
<feature type="signal peptide" evidence="2">
    <location>
        <begin position="1"/>
        <end position="22"/>
    </location>
</feature>
<dbReference type="InterPro" id="IPR016186">
    <property type="entry name" value="C-type_lectin-like/link_sf"/>
</dbReference>
<dbReference type="SUPFAM" id="SSF56436">
    <property type="entry name" value="C-type lectin-like"/>
    <property type="match status" value="1"/>
</dbReference>
<protein>
    <recommendedName>
        <fullName evidence="3">C-type lectin domain-containing protein</fullName>
    </recommendedName>
</protein>
<dbReference type="Pfam" id="PF00059">
    <property type="entry name" value="Lectin_C"/>
    <property type="match status" value="1"/>
</dbReference>
<dbReference type="EMBL" id="JARK01001351">
    <property type="protein sequence ID" value="EYC23259.1"/>
    <property type="molecule type" value="Genomic_DNA"/>
</dbReference>
<dbReference type="STRING" id="53326.A0A016V6G0"/>
<dbReference type="InterPro" id="IPR050111">
    <property type="entry name" value="C-type_lectin/snaclec_domain"/>
</dbReference>
<evidence type="ECO:0000259" key="3">
    <source>
        <dbReference type="PROSITE" id="PS50041"/>
    </source>
</evidence>
<name>A0A016V6G0_9BILA</name>
<evidence type="ECO:0000256" key="1">
    <source>
        <dbReference type="SAM" id="MobiDB-lite"/>
    </source>
</evidence>
<evidence type="ECO:0000313" key="4">
    <source>
        <dbReference type="EMBL" id="EYC23259.1"/>
    </source>
</evidence>
<dbReference type="InterPro" id="IPR001304">
    <property type="entry name" value="C-type_lectin-like"/>
</dbReference>
<feature type="compositionally biased region" description="Pro residues" evidence="1">
    <location>
        <begin position="173"/>
        <end position="183"/>
    </location>
</feature>
<feature type="region of interest" description="Disordered" evidence="1">
    <location>
        <begin position="167"/>
        <end position="252"/>
    </location>
</feature>
<accession>A0A016V6G0</accession>
<dbReference type="PROSITE" id="PS50041">
    <property type="entry name" value="C_TYPE_LECTIN_2"/>
    <property type="match status" value="1"/>
</dbReference>
<feature type="domain" description="C-type lectin" evidence="3">
    <location>
        <begin position="39"/>
        <end position="152"/>
    </location>
</feature>
<dbReference type="Proteomes" id="UP000024635">
    <property type="component" value="Unassembled WGS sequence"/>
</dbReference>
<feature type="compositionally biased region" description="Basic and acidic residues" evidence="1">
    <location>
        <begin position="184"/>
        <end position="195"/>
    </location>
</feature>
<reference evidence="5" key="1">
    <citation type="journal article" date="2015" name="Nat. Genet.">
        <title>The genome and transcriptome of the zoonotic hookworm Ancylostoma ceylanicum identify infection-specific gene families.</title>
        <authorList>
            <person name="Schwarz E.M."/>
            <person name="Hu Y."/>
            <person name="Antoshechkin I."/>
            <person name="Miller M.M."/>
            <person name="Sternberg P.W."/>
            <person name="Aroian R.V."/>
        </authorList>
    </citation>
    <scope>NUCLEOTIDE SEQUENCE</scope>
    <source>
        <strain evidence="5">HY135</strain>
    </source>
</reference>
<sequence length="252" mass="28676">MSAAWIVLIATSALFAAREANAVECYSGDQCVGSGWYIWGDYHYAVFCSQKQVTWYEAERECIKYGAHLASSHSYQENAVLRGLAALASGQEYRSVRTPPTWIGLYKDSWGNWKWSDNTELVLQMWNDWNGLEFRQGCVFMNTISNWDNQECANSWSVKYYACKKPKSIETSEPPPPESPSSPPERHSSSEEHDWSPPGCDWSPPECDWSPPERSLTTTKKPVEVEKLSTTKKPVEVEKLSTTKKPVEMEKL</sequence>
<dbReference type="PANTHER" id="PTHR22803">
    <property type="entry name" value="MANNOSE, PHOSPHOLIPASE, LECTIN RECEPTOR RELATED"/>
    <property type="match status" value="1"/>
</dbReference>